<organism evidence="2 3">
    <name type="scientific">Cercophora samala</name>
    <dbReference type="NCBI Taxonomy" id="330535"/>
    <lineage>
        <taxon>Eukaryota</taxon>
        <taxon>Fungi</taxon>
        <taxon>Dikarya</taxon>
        <taxon>Ascomycota</taxon>
        <taxon>Pezizomycotina</taxon>
        <taxon>Sordariomycetes</taxon>
        <taxon>Sordariomycetidae</taxon>
        <taxon>Sordariales</taxon>
        <taxon>Lasiosphaeriaceae</taxon>
        <taxon>Cercophora</taxon>
    </lineage>
</organism>
<evidence type="ECO:0000313" key="2">
    <source>
        <dbReference type="EMBL" id="KAK0654013.1"/>
    </source>
</evidence>
<dbReference type="EMBL" id="JAULSY010000231">
    <property type="protein sequence ID" value="KAK0654013.1"/>
    <property type="molecule type" value="Genomic_DNA"/>
</dbReference>
<dbReference type="PANTHER" id="PTHR21310:SF56">
    <property type="entry name" value="AMINOGLYCOSIDE PHOSPHOTRANSFERASE DOMAIN-CONTAINING PROTEIN"/>
    <property type="match status" value="1"/>
</dbReference>
<proteinExistence type="predicted"/>
<name>A0AA39YK25_9PEZI</name>
<sequence length="448" mass="50841">MTTVDPALPSLEIGSHQDSNSLSGSDGEPDTESVINQVEPFETYQHRVLTLAQTVVWPDASPEEITVERLGGGSYNRIIGITRYARPGSEAIQYILRIPWWHDEKTSVENEVAPIRYLKQHTDIPSPDVVMYDKTANNILASPYVIQNRVPGHDLHRFLVGDSELKTAGHLNRITHEGWCALALGLGQVVRKLLSIRNNVAGRLVPNLLDEKTTLLAPFQKFLDEEPVPLPLDPSSPQTETTTSLLVRMFRYQRARELDIDPNNSLTLMPDFEKMATEISEEGYFDEVPISLCHLDFYPRNIIISLAGSENTAQGIPNLKAILDWDSAIFAPAFMICEPPVYLWNHKFYENGEDDDDCEDWHIDQTFGPITENDNIVKKIFEDAAGEEYLRFAYDPTYRLARQLFRYGMKGIYTSWDFRDGNKLLGFWKDTKKPKKVAKPVVRSKAGN</sequence>
<feature type="region of interest" description="Disordered" evidence="1">
    <location>
        <begin position="1"/>
        <end position="32"/>
    </location>
</feature>
<dbReference type="SUPFAM" id="SSF56112">
    <property type="entry name" value="Protein kinase-like (PK-like)"/>
    <property type="match status" value="1"/>
</dbReference>
<dbReference type="AlphaFoldDB" id="A0AA39YK25"/>
<keyword evidence="3" id="KW-1185">Reference proteome</keyword>
<protein>
    <recommendedName>
        <fullName evidence="4">Aminoglycoside phosphotransferase domain-containing protein</fullName>
    </recommendedName>
</protein>
<dbReference type="InterPro" id="IPR051678">
    <property type="entry name" value="AGP_Transferase"/>
</dbReference>
<dbReference type="PANTHER" id="PTHR21310">
    <property type="entry name" value="AMINOGLYCOSIDE PHOSPHOTRANSFERASE-RELATED-RELATED"/>
    <property type="match status" value="1"/>
</dbReference>
<evidence type="ECO:0000313" key="3">
    <source>
        <dbReference type="Proteomes" id="UP001174997"/>
    </source>
</evidence>
<dbReference type="InterPro" id="IPR011009">
    <property type="entry name" value="Kinase-like_dom_sf"/>
</dbReference>
<comment type="caution">
    <text evidence="2">The sequence shown here is derived from an EMBL/GenBank/DDBJ whole genome shotgun (WGS) entry which is preliminary data.</text>
</comment>
<evidence type="ECO:0008006" key="4">
    <source>
        <dbReference type="Google" id="ProtNLM"/>
    </source>
</evidence>
<dbReference type="Proteomes" id="UP001174997">
    <property type="component" value="Unassembled WGS sequence"/>
</dbReference>
<evidence type="ECO:0000256" key="1">
    <source>
        <dbReference type="SAM" id="MobiDB-lite"/>
    </source>
</evidence>
<reference evidence="2" key="1">
    <citation type="submission" date="2023-06" db="EMBL/GenBank/DDBJ databases">
        <title>Genome-scale phylogeny and comparative genomics of the fungal order Sordariales.</title>
        <authorList>
            <consortium name="Lawrence Berkeley National Laboratory"/>
            <person name="Hensen N."/>
            <person name="Bonometti L."/>
            <person name="Westerberg I."/>
            <person name="Brannstrom I.O."/>
            <person name="Guillou S."/>
            <person name="Cros-Aarteil S."/>
            <person name="Calhoun S."/>
            <person name="Haridas S."/>
            <person name="Kuo A."/>
            <person name="Mondo S."/>
            <person name="Pangilinan J."/>
            <person name="Riley R."/>
            <person name="Labutti K."/>
            <person name="Andreopoulos B."/>
            <person name="Lipzen A."/>
            <person name="Chen C."/>
            <person name="Yanf M."/>
            <person name="Daum C."/>
            <person name="Ng V."/>
            <person name="Clum A."/>
            <person name="Steindorff A."/>
            <person name="Ohm R."/>
            <person name="Martin F."/>
            <person name="Silar P."/>
            <person name="Natvig D."/>
            <person name="Lalanne C."/>
            <person name="Gautier V."/>
            <person name="Ament-Velasquez S.L."/>
            <person name="Kruys A."/>
            <person name="Hutchinson M.I."/>
            <person name="Powell A.J."/>
            <person name="Barry K."/>
            <person name="Miller A.N."/>
            <person name="Grigoriev I.V."/>
            <person name="Debuchy R."/>
            <person name="Gladieux P."/>
            <person name="Thoren M.H."/>
            <person name="Johannesson H."/>
        </authorList>
    </citation>
    <scope>NUCLEOTIDE SEQUENCE</scope>
    <source>
        <strain evidence="2">CBS 307.81</strain>
    </source>
</reference>
<accession>A0AA39YK25</accession>
<gene>
    <name evidence="2" type="ORF">QBC41DRAFT_386787</name>
</gene>